<feature type="region of interest" description="Disordered" evidence="1">
    <location>
        <begin position="1"/>
        <end position="109"/>
    </location>
</feature>
<dbReference type="EMBL" id="JAODUP010001923">
    <property type="protein sequence ID" value="KAK2139226.1"/>
    <property type="molecule type" value="Genomic_DNA"/>
</dbReference>
<sequence length="109" mass="11731">MSDPSTPRRSKRNRDNQSSPPSKHATPSRRGTKTGTNTPVSTPTRRSARGKADAPSSQRDVSSPPSQKRKVDTSDLDPMPSSPHLGLRTEALFSSPLPPKSVLGKEVCN</sequence>
<accession>A0AAD9MPS0</accession>
<dbReference type="AlphaFoldDB" id="A0AAD9MPS0"/>
<comment type="caution">
    <text evidence="2">The sequence shown here is derived from an EMBL/GenBank/DDBJ whole genome shotgun (WGS) entry which is preliminary data.</text>
</comment>
<keyword evidence="3" id="KW-1185">Reference proteome</keyword>
<proteinExistence type="predicted"/>
<reference evidence="2" key="1">
    <citation type="journal article" date="2023" name="Mol. Biol. Evol.">
        <title>Third-Generation Sequencing Reveals the Adaptive Role of the Epigenome in Three Deep-Sea Polychaetes.</title>
        <authorList>
            <person name="Perez M."/>
            <person name="Aroh O."/>
            <person name="Sun Y."/>
            <person name="Lan Y."/>
            <person name="Juniper S.K."/>
            <person name="Young C.R."/>
            <person name="Angers B."/>
            <person name="Qian P.Y."/>
        </authorList>
    </citation>
    <scope>NUCLEOTIDE SEQUENCE</scope>
    <source>
        <strain evidence="2">P08H-3</strain>
    </source>
</reference>
<evidence type="ECO:0000313" key="3">
    <source>
        <dbReference type="Proteomes" id="UP001208570"/>
    </source>
</evidence>
<feature type="compositionally biased region" description="Polar residues" evidence="1">
    <location>
        <begin position="55"/>
        <end position="66"/>
    </location>
</feature>
<organism evidence="2 3">
    <name type="scientific">Paralvinella palmiformis</name>
    <dbReference type="NCBI Taxonomy" id="53620"/>
    <lineage>
        <taxon>Eukaryota</taxon>
        <taxon>Metazoa</taxon>
        <taxon>Spiralia</taxon>
        <taxon>Lophotrochozoa</taxon>
        <taxon>Annelida</taxon>
        <taxon>Polychaeta</taxon>
        <taxon>Sedentaria</taxon>
        <taxon>Canalipalpata</taxon>
        <taxon>Terebellida</taxon>
        <taxon>Terebelliformia</taxon>
        <taxon>Alvinellidae</taxon>
        <taxon>Paralvinella</taxon>
    </lineage>
</organism>
<evidence type="ECO:0000313" key="2">
    <source>
        <dbReference type="EMBL" id="KAK2139226.1"/>
    </source>
</evidence>
<evidence type="ECO:0000256" key="1">
    <source>
        <dbReference type="SAM" id="MobiDB-lite"/>
    </source>
</evidence>
<feature type="compositionally biased region" description="Polar residues" evidence="1">
    <location>
        <begin position="33"/>
        <end position="45"/>
    </location>
</feature>
<gene>
    <name evidence="2" type="ORF">LSH36_1925g00024</name>
</gene>
<dbReference type="Proteomes" id="UP001208570">
    <property type="component" value="Unassembled WGS sequence"/>
</dbReference>
<name>A0AAD9MPS0_9ANNE</name>
<protein>
    <submittedName>
        <fullName evidence="2">Uncharacterized protein</fullName>
    </submittedName>
</protein>